<gene>
    <name evidence="1" type="ORF">GCM10022395_01810</name>
</gene>
<evidence type="ECO:0000313" key="2">
    <source>
        <dbReference type="Proteomes" id="UP001500954"/>
    </source>
</evidence>
<evidence type="ECO:0000313" key="1">
    <source>
        <dbReference type="EMBL" id="GAA3553909.1"/>
    </source>
</evidence>
<comment type="caution">
    <text evidence="1">The sequence shown here is derived from an EMBL/GenBank/DDBJ whole genome shotgun (WGS) entry which is preliminary data.</text>
</comment>
<accession>A0ABP6WQH9</accession>
<evidence type="ECO:0008006" key="3">
    <source>
        <dbReference type="Google" id="ProtNLM"/>
    </source>
</evidence>
<reference evidence="2" key="1">
    <citation type="journal article" date="2019" name="Int. J. Syst. Evol. Microbiol.">
        <title>The Global Catalogue of Microorganisms (GCM) 10K type strain sequencing project: providing services to taxonomists for standard genome sequencing and annotation.</title>
        <authorList>
            <consortium name="The Broad Institute Genomics Platform"/>
            <consortium name="The Broad Institute Genome Sequencing Center for Infectious Disease"/>
            <person name="Wu L."/>
            <person name="Ma J."/>
        </authorList>
    </citation>
    <scope>NUCLEOTIDE SEQUENCE [LARGE SCALE GENOMIC DNA]</scope>
    <source>
        <strain evidence="2">JCM 17111</strain>
    </source>
</reference>
<sequence length="130" mass="15786">MLEKVLNKRWYNRLNKIFINRQPFSKSNFINEVLADDSLKKESIEVVYDYIFEYLPQTLDKNLYPSDDLINDYDIDDEDIGDIMIKVFKKLGLNFPNVNEQTMFYEQYGDKLTILQMIKFVEFFRRNRED</sequence>
<name>A0ABP6WQH9_9FLAO</name>
<keyword evidence="2" id="KW-1185">Reference proteome</keyword>
<organism evidence="1 2">
    <name type="scientific">Snuella lapsa</name>
    <dbReference type="NCBI Taxonomy" id="870481"/>
    <lineage>
        <taxon>Bacteria</taxon>
        <taxon>Pseudomonadati</taxon>
        <taxon>Bacteroidota</taxon>
        <taxon>Flavobacteriia</taxon>
        <taxon>Flavobacteriales</taxon>
        <taxon>Flavobacteriaceae</taxon>
        <taxon>Snuella</taxon>
    </lineage>
</organism>
<dbReference type="RefSeq" id="WP_345003827.1">
    <property type="nucleotide sequence ID" value="NZ_BAABCY010000007.1"/>
</dbReference>
<proteinExistence type="predicted"/>
<dbReference type="Proteomes" id="UP001500954">
    <property type="component" value="Unassembled WGS sequence"/>
</dbReference>
<protein>
    <recommendedName>
        <fullName evidence="3">Acyl carrier protein</fullName>
    </recommendedName>
</protein>
<dbReference type="EMBL" id="BAABCY010000007">
    <property type="protein sequence ID" value="GAA3553909.1"/>
    <property type="molecule type" value="Genomic_DNA"/>
</dbReference>